<evidence type="ECO:0000256" key="12">
    <source>
        <dbReference type="ARBA" id="ARBA00023033"/>
    </source>
</evidence>
<evidence type="ECO:0000256" key="1">
    <source>
        <dbReference type="ARBA" id="ARBA00001971"/>
    </source>
</evidence>
<dbReference type="InterPro" id="IPR001128">
    <property type="entry name" value="Cyt_P450"/>
</dbReference>
<evidence type="ECO:0000256" key="14">
    <source>
        <dbReference type="ARBA" id="ARBA00047827"/>
    </source>
</evidence>
<dbReference type="GO" id="GO:0005506">
    <property type="term" value="F:iron ion binding"/>
    <property type="evidence" value="ECO:0007669"/>
    <property type="project" value="InterPro"/>
</dbReference>
<evidence type="ECO:0000256" key="4">
    <source>
        <dbReference type="ARBA" id="ARBA00010617"/>
    </source>
</evidence>
<comment type="similarity">
    <text evidence="4">Belongs to the cytochrome P450 family.</text>
</comment>
<evidence type="ECO:0000256" key="9">
    <source>
        <dbReference type="ARBA" id="ARBA00022848"/>
    </source>
</evidence>
<keyword evidence="15" id="KW-1185">Reference proteome</keyword>
<accession>A0A6J2KR62</accession>
<keyword evidence="12" id="KW-0503">Monooxygenase</keyword>
<dbReference type="Proteomes" id="UP000504629">
    <property type="component" value="Unplaced"/>
</dbReference>
<dbReference type="GO" id="GO:0020037">
    <property type="term" value="F:heme binding"/>
    <property type="evidence" value="ECO:0007669"/>
    <property type="project" value="InterPro"/>
</dbReference>
<keyword evidence="8" id="KW-0256">Endoplasmic reticulum</keyword>
<keyword evidence="7" id="KW-0479">Metal-binding</keyword>
<dbReference type="Gene3D" id="1.10.630.10">
    <property type="entry name" value="Cytochrome P450"/>
    <property type="match status" value="1"/>
</dbReference>
<protein>
    <recommendedName>
        <fullName evidence="5">unspecific monooxygenase</fullName>
        <ecNumber evidence="5">1.14.14.1</ecNumber>
    </recommendedName>
</protein>
<feature type="non-terminal residue" evidence="16">
    <location>
        <position position="158"/>
    </location>
</feature>
<dbReference type="InterPro" id="IPR036396">
    <property type="entry name" value="Cyt_P450_sf"/>
</dbReference>
<keyword evidence="9" id="KW-0492">Microsome</keyword>
<evidence type="ECO:0000256" key="8">
    <source>
        <dbReference type="ARBA" id="ARBA00022824"/>
    </source>
</evidence>
<dbReference type="KEGG" id="bman:114252333"/>
<dbReference type="GeneID" id="114252333"/>
<organism evidence="15 16">
    <name type="scientific">Bombyx mandarina</name>
    <name type="common">Wild silk moth</name>
    <name type="synonym">Wild silkworm</name>
    <dbReference type="NCBI Taxonomy" id="7092"/>
    <lineage>
        <taxon>Eukaryota</taxon>
        <taxon>Metazoa</taxon>
        <taxon>Ecdysozoa</taxon>
        <taxon>Arthropoda</taxon>
        <taxon>Hexapoda</taxon>
        <taxon>Insecta</taxon>
        <taxon>Pterygota</taxon>
        <taxon>Neoptera</taxon>
        <taxon>Endopterygota</taxon>
        <taxon>Lepidoptera</taxon>
        <taxon>Glossata</taxon>
        <taxon>Ditrysia</taxon>
        <taxon>Bombycoidea</taxon>
        <taxon>Bombycidae</taxon>
        <taxon>Bombycinae</taxon>
        <taxon>Bombyx</taxon>
    </lineage>
</organism>
<evidence type="ECO:0000256" key="2">
    <source>
        <dbReference type="ARBA" id="ARBA00004174"/>
    </source>
</evidence>
<evidence type="ECO:0000313" key="15">
    <source>
        <dbReference type="Proteomes" id="UP000504629"/>
    </source>
</evidence>
<name>A0A6J2KR62_BOMMA</name>
<dbReference type="AlphaFoldDB" id="A0A6J2KR62"/>
<evidence type="ECO:0000256" key="7">
    <source>
        <dbReference type="ARBA" id="ARBA00022723"/>
    </source>
</evidence>
<evidence type="ECO:0000256" key="6">
    <source>
        <dbReference type="ARBA" id="ARBA00022617"/>
    </source>
</evidence>
<dbReference type="Pfam" id="PF00067">
    <property type="entry name" value="p450"/>
    <property type="match status" value="1"/>
</dbReference>
<evidence type="ECO:0000256" key="3">
    <source>
        <dbReference type="ARBA" id="ARBA00004406"/>
    </source>
</evidence>
<dbReference type="GO" id="GO:0016712">
    <property type="term" value="F:oxidoreductase activity, acting on paired donors, with incorporation or reduction of molecular oxygen, reduced flavin or flavoprotein as one donor, and incorporation of one atom of oxygen"/>
    <property type="evidence" value="ECO:0007669"/>
    <property type="project" value="UniProtKB-EC"/>
</dbReference>
<keyword evidence="6" id="KW-0349">Heme</keyword>
<dbReference type="InterPro" id="IPR050476">
    <property type="entry name" value="Insect_CytP450_Detox"/>
</dbReference>
<keyword evidence="10" id="KW-0560">Oxidoreductase</keyword>
<comment type="cofactor">
    <cofactor evidence="1">
        <name>heme</name>
        <dbReference type="ChEBI" id="CHEBI:30413"/>
    </cofactor>
</comment>
<dbReference type="SUPFAM" id="SSF48264">
    <property type="entry name" value="Cytochrome P450"/>
    <property type="match status" value="1"/>
</dbReference>
<dbReference type="PANTHER" id="PTHR24292:SF54">
    <property type="entry name" value="CYP9F3-RELATED"/>
    <property type="match status" value="1"/>
</dbReference>
<sequence>MTKFTLFSEETSGFFKELIMGTMKDREMRKIIRPDMIHLLMEAKKGGLIAVWTDDDIIAQAVLFFVAGFETVSSAMTFLLHELALNPEVQDKLVEEIKENKERNNGKFDYNSIQNMVYLDMVVSELLRLWPPGVSMDRICVQDYNLGKPNDKAKRDFT</sequence>
<dbReference type="OrthoDB" id="2789670at2759"/>
<dbReference type="PANTHER" id="PTHR24292">
    <property type="entry name" value="CYTOCHROME P450"/>
    <property type="match status" value="1"/>
</dbReference>
<evidence type="ECO:0000256" key="10">
    <source>
        <dbReference type="ARBA" id="ARBA00023002"/>
    </source>
</evidence>
<evidence type="ECO:0000313" key="16">
    <source>
        <dbReference type="RefSeq" id="XP_028042624.1"/>
    </source>
</evidence>
<dbReference type="EC" id="1.14.14.1" evidence="5"/>
<dbReference type="GO" id="GO:0005789">
    <property type="term" value="C:endoplasmic reticulum membrane"/>
    <property type="evidence" value="ECO:0007669"/>
    <property type="project" value="UniProtKB-SubCell"/>
</dbReference>
<keyword evidence="11" id="KW-0408">Iron</keyword>
<evidence type="ECO:0000256" key="11">
    <source>
        <dbReference type="ARBA" id="ARBA00023004"/>
    </source>
</evidence>
<reference evidence="16" key="1">
    <citation type="submission" date="2025-08" db="UniProtKB">
        <authorList>
            <consortium name="RefSeq"/>
        </authorList>
    </citation>
    <scope>IDENTIFICATION</scope>
    <source>
        <tissue evidence="16">Silk gland</tissue>
    </source>
</reference>
<comment type="catalytic activity">
    <reaction evidence="14">
        <text>an organic molecule + reduced [NADPH--hemoprotein reductase] + O2 = an alcohol + oxidized [NADPH--hemoprotein reductase] + H2O + H(+)</text>
        <dbReference type="Rhea" id="RHEA:17149"/>
        <dbReference type="Rhea" id="RHEA-COMP:11964"/>
        <dbReference type="Rhea" id="RHEA-COMP:11965"/>
        <dbReference type="ChEBI" id="CHEBI:15377"/>
        <dbReference type="ChEBI" id="CHEBI:15378"/>
        <dbReference type="ChEBI" id="CHEBI:15379"/>
        <dbReference type="ChEBI" id="CHEBI:30879"/>
        <dbReference type="ChEBI" id="CHEBI:57618"/>
        <dbReference type="ChEBI" id="CHEBI:58210"/>
        <dbReference type="ChEBI" id="CHEBI:142491"/>
        <dbReference type="EC" id="1.14.14.1"/>
    </reaction>
</comment>
<gene>
    <name evidence="16" type="primary">LOC114252333</name>
</gene>
<proteinExistence type="inferred from homology"/>
<evidence type="ECO:0000256" key="13">
    <source>
        <dbReference type="ARBA" id="ARBA00023136"/>
    </source>
</evidence>
<evidence type="ECO:0000256" key="5">
    <source>
        <dbReference type="ARBA" id="ARBA00012109"/>
    </source>
</evidence>
<dbReference type="RefSeq" id="XP_028042624.1">
    <property type="nucleotide sequence ID" value="XM_028186823.1"/>
</dbReference>
<keyword evidence="13" id="KW-0472">Membrane</keyword>
<comment type="subcellular location">
    <subcellularLocation>
        <location evidence="3">Endoplasmic reticulum membrane</location>
        <topology evidence="3">Peripheral membrane protein</topology>
    </subcellularLocation>
    <subcellularLocation>
        <location evidence="2">Microsome membrane</location>
        <topology evidence="2">Peripheral membrane protein</topology>
    </subcellularLocation>
</comment>